<dbReference type="AlphaFoldDB" id="A0A9N9KCS3"/>
<gene>
    <name evidence="1" type="ORF">CPELLU_LOCUS19744</name>
</gene>
<dbReference type="EMBL" id="CAJVQA010050723">
    <property type="protein sequence ID" value="CAG8821674.1"/>
    <property type="molecule type" value="Genomic_DNA"/>
</dbReference>
<organism evidence="1 2">
    <name type="scientific">Cetraspora pellucida</name>
    <dbReference type="NCBI Taxonomy" id="1433469"/>
    <lineage>
        <taxon>Eukaryota</taxon>
        <taxon>Fungi</taxon>
        <taxon>Fungi incertae sedis</taxon>
        <taxon>Mucoromycota</taxon>
        <taxon>Glomeromycotina</taxon>
        <taxon>Glomeromycetes</taxon>
        <taxon>Diversisporales</taxon>
        <taxon>Gigasporaceae</taxon>
        <taxon>Cetraspora</taxon>
    </lineage>
</organism>
<reference evidence="1" key="1">
    <citation type="submission" date="2021-06" db="EMBL/GenBank/DDBJ databases">
        <authorList>
            <person name="Kallberg Y."/>
            <person name="Tangrot J."/>
            <person name="Rosling A."/>
        </authorList>
    </citation>
    <scope>NUCLEOTIDE SEQUENCE</scope>
    <source>
        <strain evidence="1">FL966</strain>
    </source>
</reference>
<dbReference type="Proteomes" id="UP000789759">
    <property type="component" value="Unassembled WGS sequence"/>
</dbReference>
<protein>
    <submittedName>
        <fullName evidence="1">22189_t:CDS:1</fullName>
    </submittedName>
</protein>
<evidence type="ECO:0000313" key="2">
    <source>
        <dbReference type="Proteomes" id="UP000789759"/>
    </source>
</evidence>
<evidence type="ECO:0000313" key="1">
    <source>
        <dbReference type="EMBL" id="CAG8821674.1"/>
    </source>
</evidence>
<sequence>DLTFQGVALILFPPNQPINLPNAETIIKRFKEFLDLGFKIDINNILKIFCLFENRIDDIGDIFVNSFILLRLKEIQSMKDICLTILKDYIINTTVPILKNIATNLKLTNDEDVGIQFDNFNALINDCGHVFNNNLLEEIKDTKKFLSDLKNKEWQFYDSFLQEQI</sequence>
<proteinExistence type="predicted"/>
<feature type="non-terminal residue" evidence="1">
    <location>
        <position position="1"/>
    </location>
</feature>
<name>A0A9N9KCS3_9GLOM</name>
<keyword evidence="2" id="KW-1185">Reference proteome</keyword>
<comment type="caution">
    <text evidence="1">The sequence shown here is derived from an EMBL/GenBank/DDBJ whole genome shotgun (WGS) entry which is preliminary data.</text>
</comment>
<accession>A0A9N9KCS3</accession>